<dbReference type="SUPFAM" id="SSF51445">
    <property type="entry name" value="(Trans)glycosidases"/>
    <property type="match status" value="1"/>
</dbReference>
<comment type="similarity">
    <text evidence="1 4">Belongs to the glycosyl hydrolase 26 family.</text>
</comment>
<dbReference type="InterPro" id="IPR022790">
    <property type="entry name" value="GH26_dom"/>
</dbReference>
<gene>
    <name evidence="6" type="primary">celH_2</name>
    <name evidence="6" type="ORF">MiSe_62050</name>
</gene>
<feature type="active site" description="Proton donor" evidence="4">
    <location>
        <position position="271"/>
    </location>
</feature>
<evidence type="ECO:0000256" key="1">
    <source>
        <dbReference type="ARBA" id="ARBA00007754"/>
    </source>
</evidence>
<dbReference type="EMBL" id="BLAY01000121">
    <property type="protein sequence ID" value="GET41393.1"/>
    <property type="molecule type" value="Genomic_DNA"/>
</dbReference>
<evidence type="ECO:0000313" key="7">
    <source>
        <dbReference type="Proteomes" id="UP001050975"/>
    </source>
</evidence>
<evidence type="ECO:0000256" key="4">
    <source>
        <dbReference type="PROSITE-ProRule" id="PRU01100"/>
    </source>
</evidence>
<evidence type="ECO:0000256" key="3">
    <source>
        <dbReference type="ARBA" id="ARBA00023295"/>
    </source>
</evidence>
<keyword evidence="3 4" id="KW-0326">Glycosidase</keyword>
<dbReference type="GO" id="GO:0016985">
    <property type="term" value="F:mannan endo-1,4-beta-mannosidase activity"/>
    <property type="evidence" value="ECO:0007669"/>
    <property type="project" value="InterPro"/>
</dbReference>
<dbReference type="PROSITE" id="PS51764">
    <property type="entry name" value="GH26"/>
    <property type="match status" value="1"/>
</dbReference>
<dbReference type="InterPro" id="IPR000805">
    <property type="entry name" value="Glyco_hydro_26"/>
</dbReference>
<keyword evidence="7" id="KW-1185">Reference proteome</keyword>
<dbReference type="GO" id="GO:0006080">
    <property type="term" value="P:substituted mannan metabolic process"/>
    <property type="evidence" value="ECO:0007669"/>
    <property type="project" value="InterPro"/>
</dbReference>
<keyword evidence="2 4" id="KW-0378">Hydrolase</keyword>
<protein>
    <submittedName>
        <fullName evidence="6">Endoglucanase H</fullName>
    </submittedName>
</protein>
<sequence length="480" mass="53900">MDLLFNEPKIPFEFYQQLNHAFVLHIDTIISKIPGALPLISQAVQLSTLKYQLPVTLFPQSLQVNHQTDTIGQFSCTSNRDLLTGTQPEQPLLHLLPAEDMMSPPQEDPLLGNSKNINISDKNYTVNSEETSLKAIAPLAAATPNNAMLLGIYYGNQGWNMPQVQALESWQGKKNAVVNLFTDWKNNSQTIGNLFNQQLGNIWNNKNVPLVTWEPFTGPTTPLDIELRIANGKYDAYINTWADKMKTFLSGADTVYGTADDRRAYLRFAHEMNSNWYPWSAAVGNNSPTDYINMWQHVKTIFDHKGMDATRLQWVWSANNTDVGGFSAEQFYPGDAYVDWIAVDGYNWGTSNRWSSWKTPQQVYGGMIDRLRMLTNKPLAITEFASTTAGGGMNGKSKWLSDAFNYFAGQNVKMAVWFNQDKETDWAMFGGANDDSTYEFGGKTYKTYKSYKNAIASGNIIPSTPTNPRLLTDAQFSGLI</sequence>
<organism evidence="6 7">
    <name type="scientific">Microseira wollei NIES-4236</name>
    <dbReference type="NCBI Taxonomy" id="2530354"/>
    <lineage>
        <taxon>Bacteria</taxon>
        <taxon>Bacillati</taxon>
        <taxon>Cyanobacteriota</taxon>
        <taxon>Cyanophyceae</taxon>
        <taxon>Oscillatoriophycideae</taxon>
        <taxon>Aerosakkonematales</taxon>
        <taxon>Aerosakkonemataceae</taxon>
        <taxon>Microseira</taxon>
    </lineage>
</organism>
<reference evidence="6" key="1">
    <citation type="submission" date="2019-10" db="EMBL/GenBank/DDBJ databases">
        <title>Draft genome sequece of Microseira wollei NIES-4236.</title>
        <authorList>
            <person name="Yamaguchi H."/>
            <person name="Suzuki S."/>
            <person name="Kawachi M."/>
        </authorList>
    </citation>
    <scope>NUCLEOTIDE SEQUENCE</scope>
    <source>
        <strain evidence="6">NIES-4236</strain>
    </source>
</reference>
<accession>A0AAV3XFN0</accession>
<dbReference type="Proteomes" id="UP001050975">
    <property type="component" value="Unassembled WGS sequence"/>
</dbReference>
<dbReference type="PANTHER" id="PTHR40079">
    <property type="entry name" value="MANNAN ENDO-1,4-BETA-MANNOSIDASE E-RELATED"/>
    <property type="match status" value="1"/>
</dbReference>
<evidence type="ECO:0000256" key="2">
    <source>
        <dbReference type="ARBA" id="ARBA00022801"/>
    </source>
</evidence>
<proteinExistence type="inferred from homology"/>
<dbReference type="PANTHER" id="PTHR40079:SF4">
    <property type="entry name" value="GH26 DOMAIN-CONTAINING PROTEIN-RELATED"/>
    <property type="match status" value="1"/>
</dbReference>
<evidence type="ECO:0000313" key="6">
    <source>
        <dbReference type="EMBL" id="GET41393.1"/>
    </source>
</evidence>
<dbReference type="Gene3D" id="3.20.20.80">
    <property type="entry name" value="Glycosidases"/>
    <property type="match status" value="1"/>
</dbReference>
<dbReference type="Pfam" id="PF02156">
    <property type="entry name" value="Glyco_hydro_26"/>
    <property type="match status" value="1"/>
</dbReference>
<name>A0AAV3XFN0_9CYAN</name>
<dbReference type="AlphaFoldDB" id="A0AAV3XFN0"/>
<feature type="active site" description="Nucleophile" evidence="4">
    <location>
        <position position="383"/>
    </location>
</feature>
<comment type="caution">
    <text evidence="6">The sequence shown here is derived from an EMBL/GenBank/DDBJ whole genome shotgun (WGS) entry which is preliminary data.</text>
</comment>
<evidence type="ECO:0000259" key="5">
    <source>
        <dbReference type="PROSITE" id="PS51764"/>
    </source>
</evidence>
<dbReference type="RefSeq" id="WP_226587654.1">
    <property type="nucleotide sequence ID" value="NZ_BLAY01000121.1"/>
</dbReference>
<dbReference type="InterPro" id="IPR017853">
    <property type="entry name" value="GH"/>
</dbReference>
<feature type="domain" description="GH26" evidence="5">
    <location>
        <begin position="130"/>
        <end position="442"/>
    </location>
</feature>